<evidence type="ECO:0000313" key="3">
    <source>
        <dbReference type="EMBL" id="TCD71612.1"/>
    </source>
</evidence>
<evidence type="ECO:0000256" key="2">
    <source>
        <dbReference type="SAM" id="SignalP"/>
    </source>
</evidence>
<dbReference type="Proteomes" id="UP000292702">
    <property type="component" value="Unassembled WGS sequence"/>
</dbReference>
<reference evidence="3 4" key="1">
    <citation type="submission" date="2018-11" db="EMBL/GenBank/DDBJ databases">
        <title>Genome assembly of Steccherinum ochraceum LE-BIN_3174, the white-rot fungus of the Steccherinaceae family (The Residual Polyporoid clade, Polyporales, Basidiomycota).</title>
        <authorList>
            <person name="Fedorova T.V."/>
            <person name="Glazunova O.A."/>
            <person name="Landesman E.O."/>
            <person name="Moiseenko K.V."/>
            <person name="Psurtseva N.V."/>
            <person name="Savinova O.S."/>
            <person name="Shakhova N.V."/>
            <person name="Tyazhelova T.V."/>
            <person name="Vasina D.V."/>
        </authorList>
    </citation>
    <scope>NUCLEOTIDE SEQUENCE [LARGE SCALE GENOMIC DNA]</scope>
    <source>
        <strain evidence="3 4">LE-BIN_3174</strain>
    </source>
</reference>
<feature type="chain" id="PRO_5020337720" evidence="2">
    <location>
        <begin position="21"/>
        <end position="346"/>
    </location>
</feature>
<protein>
    <submittedName>
        <fullName evidence="3">Uncharacterized protein</fullName>
    </submittedName>
</protein>
<organism evidence="3 4">
    <name type="scientific">Steccherinum ochraceum</name>
    <dbReference type="NCBI Taxonomy" id="92696"/>
    <lineage>
        <taxon>Eukaryota</taxon>
        <taxon>Fungi</taxon>
        <taxon>Dikarya</taxon>
        <taxon>Basidiomycota</taxon>
        <taxon>Agaricomycotina</taxon>
        <taxon>Agaricomycetes</taxon>
        <taxon>Polyporales</taxon>
        <taxon>Steccherinaceae</taxon>
        <taxon>Steccherinum</taxon>
    </lineage>
</organism>
<feature type="compositionally biased region" description="Acidic residues" evidence="1">
    <location>
        <begin position="217"/>
        <end position="228"/>
    </location>
</feature>
<keyword evidence="2" id="KW-0732">Signal</keyword>
<evidence type="ECO:0000313" key="4">
    <source>
        <dbReference type="Proteomes" id="UP000292702"/>
    </source>
</evidence>
<feature type="region of interest" description="Disordered" evidence="1">
    <location>
        <begin position="210"/>
        <end position="243"/>
    </location>
</feature>
<keyword evidence="4" id="KW-1185">Reference proteome</keyword>
<gene>
    <name evidence="3" type="ORF">EIP91_007359</name>
</gene>
<dbReference type="AlphaFoldDB" id="A0A4R0RWH7"/>
<proteinExistence type="predicted"/>
<feature type="signal peptide" evidence="2">
    <location>
        <begin position="1"/>
        <end position="20"/>
    </location>
</feature>
<dbReference type="EMBL" id="RWJN01000004">
    <property type="protein sequence ID" value="TCD71612.1"/>
    <property type="molecule type" value="Genomic_DNA"/>
</dbReference>
<evidence type="ECO:0000256" key="1">
    <source>
        <dbReference type="SAM" id="MobiDB-lite"/>
    </source>
</evidence>
<name>A0A4R0RWH7_9APHY</name>
<comment type="caution">
    <text evidence="3">The sequence shown here is derived from an EMBL/GenBank/DDBJ whole genome shotgun (WGS) entry which is preliminary data.</text>
</comment>
<accession>A0A4R0RWH7</accession>
<sequence>MQLINNFLKLALLLPVLSIAAPIVPGPDAALLGLPDNPIEIDGLLSASLKRESTAGSLPLPITPLPAKSNGTQLPPLPGLEIEGLLASLLGGQLKKRQDASTGPVTSGLGIATSAITLAGDIVSTVDDAITAVTAAPATLRKRQIGAVTGLIGGLLGGTNTNSSNGAGLLGGLLKRQTASNSDILGLAPLGGGLLGPDGIALPLRKRIPAVSRRSEDEDEDEEDEDEGSFSKRQLPTAAGPASSGLDLASSIVGLVSSILELSNSGNTATPSGLLGKRVVNGTDLSNEQLVSDLTRHAELVALVEEISKEESGAVKRQLNGLLGTATGLLSGLLGGTGTTAAPASG</sequence>